<dbReference type="AlphaFoldDB" id="A0A1I7ZLC7"/>
<proteinExistence type="predicted"/>
<organism evidence="2 3">
    <name type="scientific">Steinernema glaseri</name>
    <dbReference type="NCBI Taxonomy" id="37863"/>
    <lineage>
        <taxon>Eukaryota</taxon>
        <taxon>Metazoa</taxon>
        <taxon>Ecdysozoa</taxon>
        <taxon>Nematoda</taxon>
        <taxon>Chromadorea</taxon>
        <taxon>Rhabditida</taxon>
        <taxon>Tylenchina</taxon>
        <taxon>Panagrolaimomorpha</taxon>
        <taxon>Strongyloidoidea</taxon>
        <taxon>Steinernematidae</taxon>
        <taxon>Steinernema</taxon>
    </lineage>
</organism>
<dbReference type="WBParaSite" id="L893_g27587.t1">
    <property type="protein sequence ID" value="L893_g27587.t1"/>
    <property type="gene ID" value="L893_g27587"/>
</dbReference>
<evidence type="ECO:0000256" key="1">
    <source>
        <dbReference type="SAM" id="MobiDB-lite"/>
    </source>
</evidence>
<protein>
    <submittedName>
        <fullName evidence="3">BTB domain-containing protein</fullName>
    </submittedName>
</protein>
<sequence>MCEELVGEMVDKTFRVPEVDFLDGDVDDFAIHRKVFLFACEEITRRFNETSYSGKLHTKTIQNILAHSYFKALLMPKIVGCVGELVRALEGVIDYHIPPLKREIERFICNNMLVENEKGTGLQYVQQALLLATRYDLAVVKMMASGIILDRINIEDDVSYIREELSQVAIQLPFRALPSMSDDDESSADEMLVGSVVDQLQLLSKRMRRVSISPCQSSSAPSTPLAALTRPRTASNTPSTCSTTSSSSSSEPAVRSMKIGRFYSETLITPTATPTEEPTETPKPVFQRTTPRRMQRIIIDTVDVEAPTDLFDSVFSEESIYLPISDDQLTIGRDGSGLDRNSF</sequence>
<reference evidence="3" key="1">
    <citation type="submission" date="2016-11" db="UniProtKB">
        <authorList>
            <consortium name="WormBaseParasite"/>
        </authorList>
    </citation>
    <scope>IDENTIFICATION</scope>
</reference>
<evidence type="ECO:0000313" key="3">
    <source>
        <dbReference type="WBParaSite" id="L893_g27587.t1"/>
    </source>
</evidence>
<accession>A0A1I7ZLC7</accession>
<keyword evidence="2" id="KW-1185">Reference proteome</keyword>
<feature type="region of interest" description="Disordered" evidence="1">
    <location>
        <begin position="213"/>
        <end position="255"/>
    </location>
</feature>
<name>A0A1I7ZLC7_9BILA</name>
<evidence type="ECO:0000313" key="2">
    <source>
        <dbReference type="Proteomes" id="UP000095287"/>
    </source>
</evidence>
<feature type="compositionally biased region" description="Low complexity" evidence="1">
    <location>
        <begin position="213"/>
        <end position="250"/>
    </location>
</feature>
<dbReference type="Proteomes" id="UP000095287">
    <property type="component" value="Unplaced"/>
</dbReference>